<dbReference type="RefSeq" id="WP_376806471.1">
    <property type="nucleotide sequence ID" value="NZ_JBHTAC010000010.1"/>
</dbReference>
<dbReference type="Pfam" id="PF00528">
    <property type="entry name" value="BPD_transp_1"/>
    <property type="match status" value="1"/>
</dbReference>
<keyword evidence="6 7" id="KW-0472">Membrane</keyword>
<keyword evidence="3" id="KW-1003">Cell membrane</keyword>
<feature type="domain" description="ABC transmembrane type-1" evidence="9">
    <location>
        <begin position="120"/>
        <end position="318"/>
    </location>
</feature>
<evidence type="ECO:0000256" key="2">
    <source>
        <dbReference type="ARBA" id="ARBA00022448"/>
    </source>
</evidence>
<gene>
    <name evidence="10" type="ORF">ACFQO7_12180</name>
</gene>
<feature type="region of interest" description="Disordered" evidence="8">
    <location>
        <begin position="1"/>
        <end position="34"/>
    </location>
</feature>
<accession>A0ABW2GWL3</accession>
<dbReference type="InterPro" id="IPR000515">
    <property type="entry name" value="MetI-like"/>
</dbReference>
<evidence type="ECO:0000256" key="4">
    <source>
        <dbReference type="ARBA" id="ARBA00022692"/>
    </source>
</evidence>
<keyword evidence="11" id="KW-1185">Reference proteome</keyword>
<dbReference type="SUPFAM" id="SSF161098">
    <property type="entry name" value="MetI-like"/>
    <property type="match status" value="1"/>
</dbReference>
<comment type="subcellular location">
    <subcellularLocation>
        <location evidence="1 7">Cell membrane</location>
        <topology evidence="1 7">Multi-pass membrane protein</topology>
    </subcellularLocation>
</comment>
<evidence type="ECO:0000256" key="8">
    <source>
        <dbReference type="SAM" id="MobiDB-lite"/>
    </source>
</evidence>
<dbReference type="Pfam" id="PF12911">
    <property type="entry name" value="OppC_N"/>
    <property type="match status" value="1"/>
</dbReference>
<reference evidence="11" key="1">
    <citation type="journal article" date="2019" name="Int. J. Syst. Evol. Microbiol.">
        <title>The Global Catalogue of Microorganisms (GCM) 10K type strain sequencing project: providing services to taxonomists for standard genome sequencing and annotation.</title>
        <authorList>
            <consortium name="The Broad Institute Genomics Platform"/>
            <consortium name="The Broad Institute Genome Sequencing Center for Infectious Disease"/>
            <person name="Wu L."/>
            <person name="Ma J."/>
        </authorList>
    </citation>
    <scope>NUCLEOTIDE SEQUENCE [LARGE SCALE GENOMIC DNA]</scope>
    <source>
        <strain evidence="11">CGMCC 1.9106</strain>
    </source>
</reference>
<evidence type="ECO:0000256" key="3">
    <source>
        <dbReference type="ARBA" id="ARBA00022475"/>
    </source>
</evidence>
<dbReference type="PROSITE" id="PS50928">
    <property type="entry name" value="ABC_TM1"/>
    <property type="match status" value="1"/>
</dbReference>
<evidence type="ECO:0000256" key="6">
    <source>
        <dbReference type="ARBA" id="ARBA00023136"/>
    </source>
</evidence>
<feature type="transmembrane region" description="Helical" evidence="7">
    <location>
        <begin position="188"/>
        <end position="207"/>
    </location>
</feature>
<dbReference type="InterPro" id="IPR025966">
    <property type="entry name" value="OppC_N"/>
</dbReference>
<comment type="caution">
    <text evidence="10">The sequence shown here is derived from an EMBL/GenBank/DDBJ whole genome shotgun (WGS) entry which is preliminary data.</text>
</comment>
<evidence type="ECO:0000256" key="5">
    <source>
        <dbReference type="ARBA" id="ARBA00022989"/>
    </source>
</evidence>
<feature type="transmembrane region" description="Helical" evidence="7">
    <location>
        <begin position="298"/>
        <end position="317"/>
    </location>
</feature>
<sequence length="330" mass="35439">MSSPEVATPTAEAVPMPVTPAPVESAPKKDKKDKPRSLWTDAWYELRRKPLFVISAILIMIFVLMAAFPSLFSSVDPAAADLNRSLTKPDFGAWFQFGKGGQFGYNVQGQDIYARTIYGARASIVVGLSAVIGNMLLGGFFGILSGYLGGWTDTLLARFGDIFLGLPFVLGALVILSTFAPVQSNPSAFRITSLVIITFIALGWPSFARIMRAAVLSTKQLDYVHAAQALGARPGRVVFRHVLPNSVAPMVVVGTITLGAYIGAEATLSFLGVGLREPVVSWGIMIGQSRQFMEAAPYMMAFPAAFLAIAVLSFVMLGDAVRDALDPKLR</sequence>
<dbReference type="Gene3D" id="1.10.3720.10">
    <property type="entry name" value="MetI-like"/>
    <property type="match status" value="1"/>
</dbReference>
<protein>
    <submittedName>
        <fullName evidence="10">ABC transporter permease</fullName>
    </submittedName>
</protein>
<dbReference type="CDD" id="cd06261">
    <property type="entry name" value="TM_PBP2"/>
    <property type="match status" value="1"/>
</dbReference>
<dbReference type="InterPro" id="IPR050366">
    <property type="entry name" value="BP-dependent_transpt_permease"/>
</dbReference>
<evidence type="ECO:0000256" key="7">
    <source>
        <dbReference type="RuleBase" id="RU363032"/>
    </source>
</evidence>
<evidence type="ECO:0000259" key="9">
    <source>
        <dbReference type="PROSITE" id="PS50928"/>
    </source>
</evidence>
<feature type="transmembrane region" description="Helical" evidence="7">
    <location>
        <begin position="162"/>
        <end position="182"/>
    </location>
</feature>
<dbReference type="PANTHER" id="PTHR43386:SF6">
    <property type="entry name" value="ABC TRANSPORTER PERMEASE PROTEIN"/>
    <property type="match status" value="1"/>
</dbReference>
<keyword evidence="4 7" id="KW-0812">Transmembrane</keyword>
<proteinExistence type="inferred from homology"/>
<name>A0ABW2GWL3_9ACTN</name>
<dbReference type="InterPro" id="IPR035906">
    <property type="entry name" value="MetI-like_sf"/>
</dbReference>
<feature type="transmembrane region" description="Helical" evidence="7">
    <location>
        <begin position="124"/>
        <end position="150"/>
    </location>
</feature>
<evidence type="ECO:0000313" key="11">
    <source>
        <dbReference type="Proteomes" id="UP001596392"/>
    </source>
</evidence>
<evidence type="ECO:0000313" key="10">
    <source>
        <dbReference type="EMBL" id="MFC7243235.1"/>
    </source>
</evidence>
<evidence type="ECO:0000256" key="1">
    <source>
        <dbReference type="ARBA" id="ARBA00004651"/>
    </source>
</evidence>
<keyword evidence="5 7" id="KW-1133">Transmembrane helix</keyword>
<dbReference type="Proteomes" id="UP001596392">
    <property type="component" value="Unassembled WGS sequence"/>
</dbReference>
<feature type="transmembrane region" description="Helical" evidence="7">
    <location>
        <begin position="242"/>
        <end position="262"/>
    </location>
</feature>
<keyword evidence="2 7" id="KW-0813">Transport</keyword>
<feature type="transmembrane region" description="Helical" evidence="7">
    <location>
        <begin position="51"/>
        <end position="72"/>
    </location>
</feature>
<dbReference type="EMBL" id="JBHTAC010000010">
    <property type="protein sequence ID" value="MFC7243235.1"/>
    <property type="molecule type" value="Genomic_DNA"/>
</dbReference>
<comment type="similarity">
    <text evidence="7">Belongs to the binding-protein-dependent transport system permease family.</text>
</comment>
<dbReference type="PANTHER" id="PTHR43386">
    <property type="entry name" value="OLIGOPEPTIDE TRANSPORT SYSTEM PERMEASE PROTEIN APPC"/>
    <property type="match status" value="1"/>
</dbReference>
<organism evidence="10 11">
    <name type="scientific">Catellatospora aurea</name>
    <dbReference type="NCBI Taxonomy" id="1337874"/>
    <lineage>
        <taxon>Bacteria</taxon>
        <taxon>Bacillati</taxon>
        <taxon>Actinomycetota</taxon>
        <taxon>Actinomycetes</taxon>
        <taxon>Micromonosporales</taxon>
        <taxon>Micromonosporaceae</taxon>
        <taxon>Catellatospora</taxon>
    </lineage>
</organism>